<dbReference type="EMBL" id="BQKC01000002">
    <property type="protein sequence ID" value="GJM56208.1"/>
    <property type="molecule type" value="Genomic_DNA"/>
</dbReference>
<accession>A0AAV5B8C1</accession>
<protein>
    <submittedName>
        <fullName evidence="1">Uncharacterized protein</fullName>
    </submittedName>
</protein>
<sequence length="83" mass="9296">MGDLTAEDRAALLAASMACENAKAALWRAYAKLLDVEDRLGKRAKDDEGNLLTDRLVDTWCGAAHCYVLMDMAMTDRRCVEWE</sequence>
<evidence type="ECO:0000313" key="1">
    <source>
        <dbReference type="EMBL" id="GJM56208.1"/>
    </source>
</evidence>
<keyword evidence="2" id="KW-1185">Reference proteome</keyword>
<dbReference type="AlphaFoldDB" id="A0AAV5B8C1"/>
<evidence type="ECO:0000313" key="2">
    <source>
        <dbReference type="Proteomes" id="UP001055025"/>
    </source>
</evidence>
<dbReference type="Proteomes" id="UP001055025">
    <property type="component" value="Unassembled WGS sequence"/>
</dbReference>
<organism evidence="1 2">
    <name type="scientific">Granulimonas faecalis</name>
    <dbReference type="NCBI Taxonomy" id="2894155"/>
    <lineage>
        <taxon>Bacteria</taxon>
        <taxon>Bacillati</taxon>
        <taxon>Actinomycetota</taxon>
        <taxon>Coriobacteriia</taxon>
        <taxon>Coriobacteriales</taxon>
        <taxon>Kribbibacteriaceae</taxon>
        <taxon>Granulimonas</taxon>
    </lineage>
</organism>
<comment type="caution">
    <text evidence="1">The sequence shown here is derived from an EMBL/GenBank/DDBJ whole genome shotgun (WGS) entry which is preliminary data.</text>
</comment>
<name>A0AAV5B8C1_9ACTN</name>
<reference evidence="1" key="1">
    <citation type="journal article" date="2022" name="Int. J. Syst. Evol. Microbiol.">
        <title>Granulimonas faecalis gen. nov., sp. nov., and Leptogranulimonas caecicola gen. nov., sp. nov., novel lactate-producing Atopobiaceae bacteria isolated from mouse intestines, and an emended description of the family Atopobiaceae.</title>
        <authorList>
            <person name="Morinaga K."/>
            <person name="Kusada H."/>
            <person name="Sakamoto S."/>
            <person name="Murakami T."/>
            <person name="Toyoda A."/>
            <person name="Mori H."/>
            <person name="Meng X.Y."/>
            <person name="Takashino M."/>
            <person name="Murotomi K."/>
            <person name="Tamaki H."/>
        </authorList>
    </citation>
    <scope>NUCLEOTIDE SEQUENCE</scope>
    <source>
        <strain evidence="1">OPF53</strain>
    </source>
</reference>
<proteinExistence type="predicted"/>
<gene>
    <name evidence="1" type="ORF">ATOP_18630</name>
</gene>
<dbReference type="RefSeq" id="WP_135978532.1">
    <property type="nucleotide sequence ID" value="NZ_BQKC01000002.1"/>
</dbReference>